<dbReference type="Proteomes" id="UP000807342">
    <property type="component" value="Unassembled WGS sequence"/>
</dbReference>
<dbReference type="EMBL" id="MU151536">
    <property type="protein sequence ID" value="KAF9442982.1"/>
    <property type="molecule type" value="Genomic_DNA"/>
</dbReference>
<evidence type="ECO:0000313" key="1">
    <source>
        <dbReference type="EMBL" id="KAF9442982.1"/>
    </source>
</evidence>
<dbReference type="AlphaFoldDB" id="A0A9P5X2A2"/>
<evidence type="ECO:0000313" key="2">
    <source>
        <dbReference type="Proteomes" id="UP000807342"/>
    </source>
</evidence>
<name>A0A9P5X2A2_9AGAR</name>
<sequence>MLRKLCVNLPQLSAVISGVARRYLGVIRTVLVRDLYSRARVLSGEVHVRLVAHWYVVVLLPLAKSYYSRRGPVSTQARLRISRFDTERERNLQLVLKNGSSTELEAIAKAKSERLTTAAHFDHFYLTHYCFMLPRCPVLSSVSVVIHQAKPVKCGNLICGLLGRALYTASYGDMNILHHGVEWAHQRYTTRPCGGRITTSFCTSLWSFR</sequence>
<protein>
    <submittedName>
        <fullName evidence="1">Uncharacterized protein</fullName>
    </submittedName>
</protein>
<comment type="caution">
    <text evidence="1">The sequence shown here is derived from an EMBL/GenBank/DDBJ whole genome shotgun (WGS) entry which is preliminary data.</text>
</comment>
<organism evidence="1 2">
    <name type="scientific">Macrolepiota fuliginosa MF-IS2</name>
    <dbReference type="NCBI Taxonomy" id="1400762"/>
    <lineage>
        <taxon>Eukaryota</taxon>
        <taxon>Fungi</taxon>
        <taxon>Dikarya</taxon>
        <taxon>Basidiomycota</taxon>
        <taxon>Agaricomycotina</taxon>
        <taxon>Agaricomycetes</taxon>
        <taxon>Agaricomycetidae</taxon>
        <taxon>Agaricales</taxon>
        <taxon>Agaricineae</taxon>
        <taxon>Agaricaceae</taxon>
        <taxon>Macrolepiota</taxon>
    </lineage>
</organism>
<reference evidence="1" key="1">
    <citation type="submission" date="2020-11" db="EMBL/GenBank/DDBJ databases">
        <authorList>
            <consortium name="DOE Joint Genome Institute"/>
            <person name="Ahrendt S."/>
            <person name="Riley R."/>
            <person name="Andreopoulos W."/>
            <person name="Labutti K."/>
            <person name="Pangilinan J."/>
            <person name="Ruiz-Duenas F.J."/>
            <person name="Barrasa J.M."/>
            <person name="Sanchez-Garcia M."/>
            <person name="Camarero S."/>
            <person name="Miyauchi S."/>
            <person name="Serrano A."/>
            <person name="Linde D."/>
            <person name="Babiker R."/>
            <person name="Drula E."/>
            <person name="Ayuso-Fernandez I."/>
            <person name="Pacheco R."/>
            <person name="Padilla G."/>
            <person name="Ferreira P."/>
            <person name="Barriuso J."/>
            <person name="Kellner H."/>
            <person name="Castanera R."/>
            <person name="Alfaro M."/>
            <person name="Ramirez L."/>
            <person name="Pisabarro A.G."/>
            <person name="Kuo A."/>
            <person name="Tritt A."/>
            <person name="Lipzen A."/>
            <person name="He G."/>
            <person name="Yan M."/>
            <person name="Ng V."/>
            <person name="Cullen D."/>
            <person name="Martin F."/>
            <person name="Rosso M.-N."/>
            <person name="Henrissat B."/>
            <person name="Hibbett D."/>
            <person name="Martinez A.T."/>
            <person name="Grigoriev I.V."/>
        </authorList>
    </citation>
    <scope>NUCLEOTIDE SEQUENCE</scope>
    <source>
        <strain evidence="1">MF-IS2</strain>
    </source>
</reference>
<proteinExistence type="predicted"/>
<keyword evidence="2" id="KW-1185">Reference proteome</keyword>
<gene>
    <name evidence="1" type="ORF">P691DRAFT_438904</name>
</gene>
<accession>A0A9P5X2A2</accession>